<accession>A0ACC0K7J3</accession>
<evidence type="ECO:0000313" key="1">
    <source>
        <dbReference type="EMBL" id="KAI8432360.1"/>
    </source>
</evidence>
<name>A0ACC0K7J3_CHOFU</name>
<organism evidence="1 2">
    <name type="scientific">Choristoneura fumiferana</name>
    <name type="common">Spruce budworm moth</name>
    <name type="synonym">Archips fumiferana</name>
    <dbReference type="NCBI Taxonomy" id="7141"/>
    <lineage>
        <taxon>Eukaryota</taxon>
        <taxon>Metazoa</taxon>
        <taxon>Ecdysozoa</taxon>
        <taxon>Arthropoda</taxon>
        <taxon>Hexapoda</taxon>
        <taxon>Insecta</taxon>
        <taxon>Pterygota</taxon>
        <taxon>Neoptera</taxon>
        <taxon>Endopterygota</taxon>
        <taxon>Lepidoptera</taxon>
        <taxon>Glossata</taxon>
        <taxon>Ditrysia</taxon>
        <taxon>Tortricoidea</taxon>
        <taxon>Tortricidae</taxon>
        <taxon>Tortricinae</taxon>
        <taxon>Choristoneura</taxon>
    </lineage>
</organism>
<dbReference type="EMBL" id="CM046107">
    <property type="protein sequence ID" value="KAI8432360.1"/>
    <property type="molecule type" value="Genomic_DNA"/>
</dbReference>
<reference evidence="1 2" key="1">
    <citation type="journal article" date="2022" name="Genome Biol. Evol.">
        <title>The Spruce Budworm Genome: Reconstructing the Evolutionary History of Antifreeze Proteins.</title>
        <authorList>
            <person name="Beliveau C."/>
            <person name="Gagne P."/>
            <person name="Picq S."/>
            <person name="Vernygora O."/>
            <person name="Keeling C.I."/>
            <person name="Pinkney K."/>
            <person name="Doucet D."/>
            <person name="Wen F."/>
            <person name="Johnston J.S."/>
            <person name="Maaroufi H."/>
            <person name="Boyle B."/>
            <person name="Laroche J."/>
            <person name="Dewar K."/>
            <person name="Juretic N."/>
            <person name="Blackburn G."/>
            <person name="Nisole A."/>
            <person name="Brunet B."/>
            <person name="Brandao M."/>
            <person name="Lumley L."/>
            <person name="Duan J."/>
            <person name="Quan G."/>
            <person name="Lucarotti C.J."/>
            <person name="Roe A.D."/>
            <person name="Sperling F.A.H."/>
            <person name="Levesque R.C."/>
            <person name="Cusson M."/>
        </authorList>
    </citation>
    <scope>NUCLEOTIDE SEQUENCE [LARGE SCALE GENOMIC DNA]</scope>
    <source>
        <strain evidence="1">Glfc:IPQL:Cfum</strain>
    </source>
</reference>
<gene>
    <name evidence="1" type="ORF">MSG28_004767</name>
</gene>
<comment type="caution">
    <text evidence="1">The sequence shown here is derived from an EMBL/GenBank/DDBJ whole genome shotgun (WGS) entry which is preliminary data.</text>
</comment>
<proteinExistence type="predicted"/>
<evidence type="ECO:0000313" key="2">
    <source>
        <dbReference type="Proteomes" id="UP001064048"/>
    </source>
</evidence>
<protein>
    <submittedName>
        <fullName evidence="1">Uncharacterized protein</fullName>
    </submittedName>
</protein>
<keyword evidence="2" id="KW-1185">Reference proteome</keyword>
<sequence length="454" mass="51858">MERICRICLRDDANIPIFDNNAGENNVNKKLSLCVKEKVEDIEGYPRNICAACNSTLDSICVFIEKYKQSYKVLESGLLLVKEEQVYSDNDLSEVEIDLVELKTEKDLVLEDTSIVEPLKLKIEKLKNVSIKRVPKKNVLKSETTSIAESILEGGFKWDGERWCVKPKVEIPSQLKEKDIVIKKKTLLMKKQKELKKRRIKKKEVIPRPTTKPDNAPKPPKLCDLCGEIFTTSDQLGYHKQKKHKDHPVKCPTCDRTCSSEYYLKRHIKRKHTDKKDFVCAICGRCFAFKGELSSHYKSVHVKKTGPPKMFSCKICGKTYKCRKSVVVHERAIHTGERPAVCTICNTSFTHEDYLRDHMRLHTGETPFKCPICGRGYAQRCNMKSHLRIHRVSELDAAALSKLRPNYLRRLKSEVGASTRANRSGPIVAYLTCALHIGLQSLLLARAEAPTSDW</sequence>
<dbReference type="Proteomes" id="UP001064048">
    <property type="component" value="Chromosome 7"/>
</dbReference>